<protein>
    <recommendedName>
        <fullName evidence="7">Solute carrier family 40 member</fullName>
    </recommendedName>
</protein>
<comment type="caution">
    <text evidence="8">The sequence shown here is derived from an EMBL/GenBank/DDBJ whole genome shotgun (WGS) entry which is preliminary data.</text>
</comment>
<proteinExistence type="inferred from homology"/>
<gene>
    <name evidence="8" type="ORF">DKX38_007026</name>
</gene>
<feature type="transmembrane region" description="Helical" evidence="7">
    <location>
        <begin position="480"/>
        <end position="501"/>
    </location>
</feature>
<evidence type="ECO:0000313" key="8">
    <source>
        <dbReference type="EMBL" id="KAB5556117.1"/>
    </source>
</evidence>
<evidence type="ECO:0000256" key="3">
    <source>
        <dbReference type="ARBA" id="ARBA00022448"/>
    </source>
</evidence>
<dbReference type="GO" id="GO:0005381">
    <property type="term" value="F:iron ion transmembrane transporter activity"/>
    <property type="evidence" value="ECO:0007669"/>
    <property type="project" value="UniProtKB-UniRule"/>
</dbReference>
<dbReference type="Gene3D" id="1.20.1250.20">
    <property type="entry name" value="MFS general substrate transporter like domains"/>
    <property type="match status" value="1"/>
</dbReference>
<dbReference type="GO" id="GO:0016020">
    <property type="term" value="C:membrane"/>
    <property type="evidence" value="ECO:0007669"/>
    <property type="project" value="UniProtKB-SubCell"/>
</dbReference>
<feature type="transmembrane region" description="Helical" evidence="7">
    <location>
        <begin position="452"/>
        <end position="474"/>
    </location>
</feature>
<comment type="function">
    <text evidence="7">May be involved in iron transport and iron homeostasis.</text>
</comment>
<evidence type="ECO:0000256" key="4">
    <source>
        <dbReference type="ARBA" id="ARBA00022692"/>
    </source>
</evidence>
<dbReference type="PANTHER" id="PTHR11660:SF53">
    <property type="entry name" value="SOLUTE CARRIER FAMILY 40 MEMBER 3, CHLOROPLASTIC"/>
    <property type="match status" value="1"/>
</dbReference>
<comment type="subcellular location">
    <subcellularLocation>
        <location evidence="1 7">Membrane</location>
        <topology evidence="1 7">Multi-pass membrane protein</topology>
    </subcellularLocation>
</comment>
<evidence type="ECO:0000256" key="1">
    <source>
        <dbReference type="ARBA" id="ARBA00004141"/>
    </source>
</evidence>
<feature type="transmembrane region" description="Helical" evidence="7">
    <location>
        <begin position="539"/>
        <end position="556"/>
    </location>
</feature>
<keyword evidence="9" id="KW-1185">Reference proteome</keyword>
<dbReference type="EMBL" id="VDCV01000005">
    <property type="protein sequence ID" value="KAB5556117.1"/>
    <property type="molecule type" value="Genomic_DNA"/>
</dbReference>
<reference evidence="9" key="1">
    <citation type="journal article" date="2019" name="Gigascience">
        <title>De novo genome assembly of the endangered Acer yangbiense, a plant species with extremely small populations endemic to Yunnan Province, China.</title>
        <authorList>
            <person name="Yang J."/>
            <person name="Wariss H.M."/>
            <person name="Tao L."/>
            <person name="Zhang R."/>
            <person name="Yun Q."/>
            <person name="Hollingsworth P."/>
            <person name="Dao Z."/>
            <person name="Luo G."/>
            <person name="Guo H."/>
            <person name="Ma Y."/>
            <person name="Sun W."/>
        </authorList>
    </citation>
    <scope>NUCLEOTIDE SEQUENCE [LARGE SCALE GENOMIC DNA]</scope>
    <source>
        <strain evidence="9">cv. br00</strain>
    </source>
</reference>
<keyword evidence="5 7" id="KW-1133">Transmembrane helix</keyword>
<keyword evidence="7" id="KW-0406">Ion transport</keyword>
<comment type="caution">
    <text evidence="7">Lacks conserved residue(s) required for the propagation of feature annotation.</text>
</comment>
<comment type="similarity">
    <text evidence="2 7">Belongs to the ferroportin (FP) (TC 2.A.100) family. SLC40A subfamily.</text>
</comment>
<organism evidence="8 9">
    <name type="scientific">Salix brachista</name>
    <dbReference type="NCBI Taxonomy" id="2182728"/>
    <lineage>
        <taxon>Eukaryota</taxon>
        <taxon>Viridiplantae</taxon>
        <taxon>Streptophyta</taxon>
        <taxon>Embryophyta</taxon>
        <taxon>Tracheophyta</taxon>
        <taxon>Spermatophyta</taxon>
        <taxon>Magnoliopsida</taxon>
        <taxon>eudicotyledons</taxon>
        <taxon>Gunneridae</taxon>
        <taxon>Pentapetalae</taxon>
        <taxon>rosids</taxon>
        <taxon>fabids</taxon>
        <taxon>Malpighiales</taxon>
        <taxon>Salicaceae</taxon>
        <taxon>Saliceae</taxon>
        <taxon>Salix</taxon>
    </lineage>
</organism>
<feature type="transmembrane region" description="Helical" evidence="7">
    <location>
        <begin position="577"/>
        <end position="602"/>
    </location>
</feature>
<accession>A0A5N5MMA1</accession>
<keyword evidence="4 7" id="KW-0812">Transmembrane</keyword>
<dbReference type="PANTHER" id="PTHR11660">
    <property type="entry name" value="SOLUTE CARRIER FAMILY 40 MEMBER"/>
    <property type="match status" value="1"/>
</dbReference>
<dbReference type="InterPro" id="IPR009716">
    <property type="entry name" value="Ferroportin-1"/>
</dbReference>
<dbReference type="SUPFAM" id="SSF103473">
    <property type="entry name" value="MFS general substrate transporter"/>
    <property type="match status" value="2"/>
</dbReference>
<dbReference type="Pfam" id="PF06963">
    <property type="entry name" value="FPN1"/>
    <property type="match status" value="2"/>
</dbReference>
<feature type="transmembrane region" description="Helical" evidence="7">
    <location>
        <begin position="608"/>
        <end position="631"/>
    </location>
</feature>
<dbReference type="InterPro" id="IPR036259">
    <property type="entry name" value="MFS_trans_sf"/>
</dbReference>
<evidence type="ECO:0000256" key="7">
    <source>
        <dbReference type="RuleBase" id="RU365065"/>
    </source>
</evidence>
<name>A0A5N5MMA1_9ROSI</name>
<keyword evidence="3 7" id="KW-0813">Transport</keyword>
<feature type="transmembrane region" description="Helical" evidence="7">
    <location>
        <begin position="376"/>
        <end position="395"/>
    </location>
</feature>
<dbReference type="AlphaFoldDB" id="A0A5N5MMA1"/>
<dbReference type="CDD" id="cd17480">
    <property type="entry name" value="MFS_SLC40A1_like"/>
    <property type="match status" value="1"/>
</dbReference>
<evidence type="ECO:0000313" key="9">
    <source>
        <dbReference type="Proteomes" id="UP000326939"/>
    </source>
</evidence>
<evidence type="ECO:0000256" key="2">
    <source>
        <dbReference type="ARBA" id="ARBA00006279"/>
    </source>
</evidence>
<evidence type="ECO:0000256" key="5">
    <source>
        <dbReference type="ARBA" id="ARBA00022989"/>
    </source>
</evidence>
<sequence>MAMVTVSQSFSFHGFFVRKASLLPSSASRVRYSINDRRWLNLDLASTSYRFRNLNSRCSITNTDLHLSSVVTEDEAPQDLLAAECDCSTPIVHLKTDILDSESLSLLAETTYVDSVLTALPVLSEEEQNALAATPAHPVGLYGKFKALSPLYKSNVVSLRDVTVIGDPSLLALYASSLAGNLVEQLWNFAWPSSIALLHPSLLPVAVMGFFSKVVILQYFNWIPLFVASGMLSNKQCVKQLAIIIGGPLLGKLMDYSPRVPAYMGLNVVQAAAQLLSATMIIHAHTVSSTSAPAVLFRPWFIVLVLAGAIERLCGVATGVAVERDWVILLAGMNRPIALAQANAVLNRIDLLCEIAGASVFGFLLSKYKPVTCLKYAAASMIWSLPVMIGLTWLTNKLATGVLDRPKSCQTSCGESPEEAVVEAGSIVDRGLETIKLGWKEYMQQPVLPASLAYVLLFFNVVLAPSSLMTAFLTQHGVNPSIIGGFSGLCAFMGVAATFLSATLVKQLGILKAGAAGLVFQASLLSLAVAVYWSGSLSQQSPVLFFLGLIVLSRLGHMSYDVVGAQILQTGIPSSKVNLIGTTEVSVASLAESVMLGVAIIANDASHFGFLAMLSLLSVVGAAWMFCRLLLNPTDEQRSLFAVESNK</sequence>
<evidence type="ECO:0000256" key="6">
    <source>
        <dbReference type="ARBA" id="ARBA00023136"/>
    </source>
</evidence>
<keyword evidence="6 7" id="KW-0472">Membrane</keyword>
<feature type="transmembrane region" description="Helical" evidence="7">
    <location>
        <begin position="513"/>
        <end position="533"/>
    </location>
</feature>
<dbReference type="Proteomes" id="UP000326939">
    <property type="component" value="Chromosome 5"/>
</dbReference>